<keyword evidence="5" id="KW-0647">Proteasome</keyword>
<dbReference type="SUPFAM" id="SSF56235">
    <property type="entry name" value="N-terminal nucleophile aminohydrolases (Ntn hydrolases)"/>
    <property type="match status" value="1"/>
</dbReference>
<keyword evidence="5" id="KW-0378">Hydrolase</keyword>
<keyword evidence="4" id="KW-0812">Transmembrane</keyword>
<dbReference type="Pfam" id="PF00227">
    <property type="entry name" value="Proteasome"/>
    <property type="match status" value="1"/>
</dbReference>
<keyword evidence="2" id="KW-0813">Transport</keyword>
<dbReference type="PANTHER" id="PTHR45618">
    <property type="entry name" value="MITOCHONDRIAL DICARBOXYLATE CARRIER-RELATED"/>
    <property type="match status" value="1"/>
</dbReference>
<sequence length="209" mass="23309">MVACKMLLFNLLPRHRKELEHFGLGFGPNIARNDIINVTELANYDKAKQVMKKTLDYILELFLKIDGFTDNVVTHLLAGLGVEFCAVYAGSPVDVDKLLDNTSVTHLFPITKYLGLLATGMTADARALVQQATNEATEFRFTYGYEMPVDVLAKCNVMTNEYNCDLINMSYGEATLLPDYGCCFVDLVNEVVNKHRLIFVSSPGNKRPG</sequence>
<dbReference type="InterPro" id="IPR036852">
    <property type="entry name" value="Peptidase_S8/S53_dom_sf"/>
</dbReference>
<dbReference type="GO" id="GO:0004252">
    <property type="term" value="F:serine-type endopeptidase activity"/>
    <property type="evidence" value="ECO:0007669"/>
    <property type="project" value="InterPro"/>
</dbReference>
<dbReference type="InterPro" id="IPR050391">
    <property type="entry name" value="Mito_Metabolite_Transporter"/>
</dbReference>
<evidence type="ECO:0000256" key="2">
    <source>
        <dbReference type="ARBA" id="ARBA00022448"/>
    </source>
</evidence>
<reference evidence="5" key="1">
    <citation type="submission" date="2014-07" db="EMBL/GenBank/DDBJ databases">
        <title>Identification of a novel salt tolerance gene in wild soybean by whole-genome sequencing.</title>
        <authorList>
            <person name="Lam H.-M."/>
            <person name="Qi X."/>
            <person name="Li M.-W."/>
            <person name="Liu X."/>
            <person name="Xie M."/>
            <person name="Ni M."/>
            <person name="Xu X."/>
        </authorList>
    </citation>
    <scope>NUCLEOTIDE SEQUENCE [LARGE SCALE GENOMIC DNA]</scope>
    <source>
        <tissue evidence="5">Root</tissue>
    </source>
</reference>
<dbReference type="InterPro" id="IPR001353">
    <property type="entry name" value="Proteasome_sua/b"/>
</dbReference>
<proteinExistence type="inferred from homology"/>
<evidence type="ECO:0000256" key="1">
    <source>
        <dbReference type="ARBA" id="ARBA00006375"/>
    </source>
</evidence>
<dbReference type="Gene3D" id="3.60.20.10">
    <property type="entry name" value="Glutamine Phosphoribosylpyrophosphate, subunit 1, domain 1"/>
    <property type="match status" value="1"/>
</dbReference>
<gene>
    <name evidence="5" type="ORF">glysoja_043312</name>
</gene>
<protein>
    <submittedName>
        <fullName evidence="5">Proteasome subunit alpha type-6</fullName>
        <ecNumber evidence="5">3.4.25.1</ecNumber>
    </submittedName>
</protein>
<dbReference type="InterPro" id="IPR029055">
    <property type="entry name" value="Ntn_hydrolases_N"/>
</dbReference>
<accession>A0A0B2SKX3</accession>
<dbReference type="SUPFAM" id="SSF52743">
    <property type="entry name" value="Subtilisin-like"/>
    <property type="match status" value="1"/>
</dbReference>
<dbReference type="AlphaFoldDB" id="A0A0B2SKX3"/>
<dbReference type="EC" id="3.4.25.1" evidence="5"/>
<evidence type="ECO:0000256" key="4">
    <source>
        <dbReference type="ARBA" id="ARBA00022989"/>
    </source>
</evidence>
<evidence type="ECO:0000256" key="3">
    <source>
        <dbReference type="ARBA" id="ARBA00022737"/>
    </source>
</evidence>
<dbReference type="GO" id="GO:0051603">
    <property type="term" value="P:proteolysis involved in protein catabolic process"/>
    <property type="evidence" value="ECO:0007669"/>
    <property type="project" value="InterPro"/>
</dbReference>
<keyword evidence="4" id="KW-0472">Membrane</keyword>
<comment type="similarity">
    <text evidence="1">Belongs to the mitochondrial carrier (TC 2.A.29) family.</text>
</comment>
<keyword evidence="4" id="KW-1133">Transmembrane helix</keyword>
<dbReference type="GO" id="GO:0005839">
    <property type="term" value="C:proteasome core complex"/>
    <property type="evidence" value="ECO:0007669"/>
    <property type="project" value="InterPro"/>
</dbReference>
<name>A0A0B2SKX3_GLYSO</name>
<dbReference type="Proteomes" id="UP000053555">
    <property type="component" value="Unassembled WGS sequence"/>
</dbReference>
<keyword evidence="3" id="KW-0677">Repeat</keyword>
<dbReference type="EMBL" id="KN642179">
    <property type="protein sequence ID" value="KHN45533.1"/>
    <property type="molecule type" value="Genomic_DNA"/>
</dbReference>
<organism evidence="5">
    <name type="scientific">Glycine soja</name>
    <name type="common">Wild soybean</name>
    <dbReference type="NCBI Taxonomy" id="3848"/>
    <lineage>
        <taxon>Eukaryota</taxon>
        <taxon>Viridiplantae</taxon>
        <taxon>Streptophyta</taxon>
        <taxon>Embryophyta</taxon>
        <taxon>Tracheophyta</taxon>
        <taxon>Spermatophyta</taxon>
        <taxon>Magnoliopsida</taxon>
        <taxon>eudicotyledons</taxon>
        <taxon>Gunneridae</taxon>
        <taxon>Pentapetalae</taxon>
        <taxon>rosids</taxon>
        <taxon>fabids</taxon>
        <taxon>Fabales</taxon>
        <taxon>Fabaceae</taxon>
        <taxon>Papilionoideae</taxon>
        <taxon>50 kb inversion clade</taxon>
        <taxon>NPAAA clade</taxon>
        <taxon>indigoferoid/millettioid clade</taxon>
        <taxon>Phaseoleae</taxon>
        <taxon>Glycine</taxon>
        <taxon>Glycine subgen. Soja</taxon>
    </lineage>
</organism>
<evidence type="ECO:0000313" key="5">
    <source>
        <dbReference type="EMBL" id="KHN45533.1"/>
    </source>
</evidence>